<dbReference type="AlphaFoldDB" id="A0A8I1GGI5"/>
<name>A0A8I1GGI5_9HYPH</name>
<dbReference type="Proteomes" id="UP000623250">
    <property type="component" value="Unassembled WGS sequence"/>
</dbReference>
<evidence type="ECO:0000313" key="2">
    <source>
        <dbReference type="EMBL" id="MBJ7543481.1"/>
    </source>
</evidence>
<feature type="signal peptide" evidence="1">
    <location>
        <begin position="1"/>
        <end position="27"/>
    </location>
</feature>
<accession>A0A8I1GGI5</accession>
<evidence type="ECO:0000256" key="1">
    <source>
        <dbReference type="SAM" id="SignalP"/>
    </source>
</evidence>
<feature type="chain" id="PRO_5034021055" description="Sulfur globule protein" evidence="1">
    <location>
        <begin position="28"/>
        <end position="125"/>
    </location>
</feature>
<proteinExistence type="predicted"/>
<evidence type="ECO:0008006" key="4">
    <source>
        <dbReference type="Google" id="ProtNLM"/>
    </source>
</evidence>
<dbReference type="RefSeq" id="WP_081796609.1">
    <property type="nucleotide sequence ID" value="NZ_JAEMUK010000014.1"/>
</dbReference>
<keyword evidence="3" id="KW-1185">Reference proteome</keyword>
<organism evidence="2 3">
    <name type="scientific">Rhodomicrobium udaipurense</name>
    <dbReference type="NCBI Taxonomy" id="1202716"/>
    <lineage>
        <taxon>Bacteria</taxon>
        <taxon>Pseudomonadati</taxon>
        <taxon>Pseudomonadota</taxon>
        <taxon>Alphaproteobacteria</taxon>
        <taxon>Hyphomicrobiales</taxon>
        <taxon>Hyphomicrobiaceae</taxon>
        <taxon>Rhodomicrobium</taxon>
    </lineage>
</organism>
<protein>
    <recommendedName>
        <fullName evidence="4">Sulfur globule protein</fullName>
    </recommendedName>
</protein>
<keyword evidence="1" id="KW-0732">Signal</keyword>
<sequence length="125" mass="13659">MKKNMYLTLALLTGAFTWSVGQTSAMANAAAMGVGAVQSEAAQKSDVIKVHGPWGGRGWGYGGPGWGRGPGWGYGGGWRRGPGWGGPRYYGGWGGWGPYYGWRPPYYGPACRWRCGPYRCWRVCW</sequence>
<dbReference type="EMBL" id="JAEMUK010000014">
    <property type="protein sequence ID" value="MBJ7543481.1"/>
    <property type="molecule type" value="Genomic_DNA"/>
</dbReference>
<gene>
    <name evidence="2" type="ORF">JDN41_07910</name>
</gene>
<evidence type="ECO:0000313" key="3">
    <source>
        <dbReference type="Proteomes" id="UP000623250"/>
    </source>
</evidence>
<reference evidence="2 3" key="1">
    <citation type="submission" date="2020-12" db="EMBL/GenBank/DDBJ databases">
        <title>Revised draft genomes of Rhodomicrobium vannielii ATCC 17100 and Rhodomicrobium udaipurense JA643.</title>
        <authorList>
            <person name="Conners E.M."/>
            <person name="Davenport E.J."/>
            <person name="Bose A."/>
        </authorList>
    </citation>
    <scope>NUCLEOTIDE SEQUENCE [LARGE SCALE GENOMIC DNA]</scope>
    <source>
        <strain evidence="2 3">JA643</strain>
    </source>
</reference>
<comment type="caution">
    <text evidence="2">The sequence shown here is derived from an EMBL/GenBank/DDBJ whole genome shotgun (WGS) entry which is preliminary data.</text>
</comment>